<keyword evidence="3" id="KW-0812">Transmembrane</keyword>
<keyword evidence="3" id="KW-1133">Transmembrane helix</keyword>
<evidence type="ECO:0000313" key="4">
    <source>
        <dbReference type="EMBL" id="MCB7387045.1"/>
    </source>
</evidence>
<feature type="region of interest" description="Disordered" evidence="2">
    <location>
        <begin position="143"/>
        <end position="162"/>
    </location>
</feature>
<dbReference type="Gene3D" id="1.25.40.10">
    <property type="entry name" value="Tetratricopeptide repeat domain"/>
    <property type="match status" value="1"/>
</dbReference>
<organism evidence="4 5">
    <name type="scientific">Bariatricus massiliensis</name>
    <dbReference type="NCBI Taxonomy" id="1745713"/>
    <lineage>
        <taxon>Bacteria</taxon>
        <taxon>Bacillati</taxon>
        <taxon>Bacillota</taxon>
        <taxon>Clostridia</taxon>
        <taxon>Lachnospirales</taxon>
        <taxon>Lachnospiraceae</taxon>
        <taxon>Bariatricus</taxon>
    </lineage>
</organism>
<feature type="transmembrane region" description="Helical" evidence="3">
    <location>
        <begin position="49"/>
        <end position="69"/>
    </location>
</feature>
<keyword evidence="5" id="KW-1185">Reference proteome</keyword>
<dbReference type="RefSeq" id="WP_066733598.1">
    <property type="nucleotide sequence ID" value="NZ_JAJCIQ010000003.1"/>
</dbReference>
<gene>
    <name evidence="4" type="ORF">LIZ65_07060</name>
</gene>
<evidence type="ECO:0000256" key="3">
    <source>
        <dbReference type="SAM" id="Phobius"/>
    </source>
</evidence>
<sequence>MKCHICGEKNPGQAKFCKACGAPLTENKQADSNQIKNKETNKPRNKRKWWIILASALLIVIFVSAVIALDNAKREKQYEDYIASANRYIEQQDYDKAEDAYLKAIDIDPKKEEPYLRLADVYTSREEYEKAVQILKKAKKNVNPESVKKEDNADAKKQETEQDKVNQKLDELVNMTEYTWVVKPAIEADNIYYLKNNDFSQVSVNEMNLQLDNEYAVIKNGASFGLIDMAGNRFEEEGYKSVSVESDRYVIEYFEEKYDEEMKAYTNLFFLIDGKLSYAMFYGGPPEGGGGAYYWAGSLRNTMEELWSASGSTLKKPSVPIPVRISDSDYEVRADGNWIKWSNNLTGKYAIYYEDRLVSDFIYDKCGSYTDGLMAVCKDGKWGYVDKDGKIVIPFEYDASWQEYTSYGKTSNQEDYCYAAFGGYVPLVKDGKWEMRDTGGKVVIPSGIFEAIRPVHDSKCWVKKDGKWGVIELQKRGKNTGKDEDKNKEKAETITADTYVNIYGPILRDVNAAYASTNIYYFYDINKDGIKELLAEEGFCEGDYMYKIYTISSGESKYLGDVLGYHSGFYMDENGGTDDYIIRASGEQGYETISHIRIEGDNVIDEQISERQLGQNEDYYSRSHEQLPNAPITDMSLLQSDTK</sequence>
<dbReference type="Proteomes" id="UP001299546">
    <property type="component" value="Unassembled WGS sequence"/>
</dbReference>
<proteinExistence type="predicted"/>
<dbReference type="InterPro" id="IPR011990">
    <property type="entry name" value="TPR-like_helical_dom_sf"/>
</dbReference>
<dbReference type="SUPFAM" id="SSF48452">
    <property type="entry name" value="TPR-like"/>
    <property type="match status" value="1"/>
</dbReference>
<protein>
    <submittedName>
        <fullName evidence="4">WG repeat-containing protein</fullName>
    </submittedName>
</protein>
<name>A0ABS8DF53_9FIRM</name>
<dbReference type="EMBL" id="JAJCIS010000003">
    <property type="protein sequence ID" value="MCB7387045.1"/>
    <property type="molecule type" value="Genomic_DNA"/>
</dbReference>
<evidence type="ECO:0000256" key="2">
    <source>
        <dbReference type="SAM" id="MobiDB-lite"/>
    </source>
</evidence>
<feature type="compositionally biased region" description="Basic and acidic residues" evidence="2">
    <location>
        <begin position="146"/>
        <end position="162"/>
    </location>
</feature>
<keyword evidence="1" id="KW-0802">TPR repeat</keyword>
<dbReference type="PROSITE" id="PS50005">
    <property type="entry name" value="TPR"/>
    <property type="match status" value="1"/>
</dbReference>
<dbReference type="Pfam" id="PF14559">
    <property type="entry name" value="TPR_19"/>
    <property type="match status" value="1"/>
</dbReference>
<keyword evidence="3" id="KW-0472">Membrane</keyword>
<dbReference type="InterPro" id="IPR032774">
    <property type="entry name" value="WG_beta_rep"/>
</dbReference>
<comment type="caution">
    <text evidence="4">The sequence shown here is derived from an EMBL/GenBank/DDBJ whole genome shotgun (WGS) entry which is preliminary data.</text>
</comment>
<evidence type="ECO:0000256" key="1">
    <source>
        <dbReference type="PROSITE-ProRule" id="PRU00339"/>
    </source>
</evidence>
<dbReference type="Pfam" id="PF14903">
    <property type="entry name" value="WG_beta_rep"/>
    <property type="match status" value="2"/>
</dbReference>
<reference evidence="4 5" key="1">
    <citation type="submission" date="2021-10" db="EMBL/GenBank/DDBJ databases">
        <title>Collection of gut derived symbiotic bacterial strains cultured from healthy donors.</title>
        <authorList>
            <person name="Lin H."/>
            <person name="Littmann E."/>
            <person name="Kohout C."/>
            <person name="Pamer E.G."/>
        </authorList>
    </citation>
    <scope>NUCLEOTIDE SEQUENCE [LARGE SCALE GENOMIC DNA]</scope>
    <source>
        <strain evidence="4 5">DFI.1.165</strain>
    </source>
</reference>
<dbReference type="InterPro" id="IPR019734">
    <property type="entry name" value="TPR_rpt"/>
</dbReference>
<accession>A0ABS8DF53</accession>
<evidence type="ECO:0000313" key="5">
    <source>
        <dbReference type="Proteomes" id="UP001299546"/>
    </source>
</evidence>
<dbReference type="SMART" id="SM00028">
    <property type="entry name" value="TPR"/>
    <property type="match status" value="2"/>
</dbReference>
<feature type="repeat" description="TPR" evidence="1">
    <location>
        <begin position="78"/>
        <end position="111"/>
    </location>
</feature>